<dbReference type="AlphaFoldDB" id="A0A8X7BGV8"/>
<name>A0A8X7BGV8_TRICX</name>
<dbReference type="EMBL" id="BMAU01021394">
    <property type="protein sequence ID" value="GFY30840.1"/>
    <property type="molecule type" value="Genomic_DNA"/>
</dbReference>
<accession>A0A8X7BGV8</accession>
<reference evidence="1" key="1">
    <citation type="submission" date="2020-08" db="EMBL/GenBank/DDBJ databases">
        <title>Multicomponent nature underlies the extraordinary mechanical properties of spider dragline silk.</title>
        <authorList>
            <person name="Kono N."/>
            <person name="Nakamura H."/>
            <person name="Mori M."/>
            <person name="Yoshida Y."/>
            <person name="Ohtoshi R."/>
            <person name="Malay A.D."/>
            <person name="Moran D.A.P."/>
            <person name="Tomita M."/>
            <person name="Numata K."/>
            <person name="Arakawa K."/>
        </authorList>
    </citation>
    <scope>NUCLEOTIDE SEQUENCE</scope>
</reference>
<sequence length="136" mass="15178">MCNLSDVKRDMIIGARLAGASLSRTANLGVVLSTTVSRVMTVYTNLGKVSSAKHNSGRKLKDRDRRVLKRIVAQNRKTTLPQITSEMNTHLLNSVSTKTIERELHTANIQGRVAIRENRQFRGRMLQRNCSGAETT</sequence>
<comment type="caution">
    <text evidence="1">The sequence shown here is derived from an EMBL/GenBank/DDBJ whole genome shotgun (WGS) entry which is preliminary data.</text>
</comment>
<proteinExistence type="predicted"/>
<dbReference type="Proteomes" id="UP000887159">
    <property type="component" value="Unassembled WGS sequence"/>
</dbReference>
<keyword evidence="2" id="KW-1185">Reference proteome</keyword>
<evidence type="ECO:0000313" key="1">
    <source>
        <dbReference type="EMBL" id="GFY30840.1"/>
    </source>
</evidence>
<evidence type="ECO:0000313" key="2">
    <source>
        <dbReference type="Proteomes" id="UP000887159"/>
    </source>
</evidence>
<organism evidence="1 2">
    <name type="scientific">Trichonephila clavipes</name>
    <name type="common">Golden silk orbweaver</name>
    <name type="synonym">Nephila clavipes</name>
    <dbReference type="NCBI Taxonomy" id="2585209"/>
    <lineage>
        <taxon>Eukaryota</taxon>
        <taxon>Metazoa</taxon>
        <taxon>Ecdysozoa</taxon>
        <taxon>Arthropoda</taxon>
        <taxon>Chelicerata</taxon>
        <taxon>Arachnida</taxon>
        <taxon>Araneae</taxon>
        <taxon>Araneomorphae</taxon>
        <taxon>Entelegynae</taxon>
        <taxon>Araneoidea</taxon>
        <taxon>Nephilidae</taxon>
        <taxon>Trichonephila</taxon>
    </lineage>
</organism>
<protein>
    <submittedName>
        <fullName evidence="1">Transposable element Tc1 transposase</fullName>
    </submittedName>
</protein>
<gene>
    <name evidence="1" type="ORF">TNCV_3120001</name>
</gene>